<evidence type="ECO:0008006" key="3">
    <source>
        <dbReference type="Google" id="ProtNLM"/>
    </source>
</evidence>
<gene>
    <name evidence="1" type="ORF">MN202_20375</name>
</gene>
<name>A0ABU8CD42_9GAMM</name>
<proteinExistence type="predicted"/>
<protein>
    <recommendedName>
        <fullName evidence="3">Tissue inhibitor of metalloproteinase</fullName>
    </recommendedName>
</protein>
<dbReference type="EMBL" id="JALAAR010000039">
    <property type="protein sequence ID" value="MEH8019594.1"/>
    <property type="molecule type" value="Genomic_DNA"/>
</dbReference>
<comment type="caution">
    <text evidence="1">The sequence shown here is derived from an EMBL/GenBank/DDBJ whole genome shotgun (WGS) entry which is preliminary data.</text>
</comment>
<reference evidence="1 2" key="1">
    <citation type="journal article" date="2023" name="Ecotoxicol. Environ. Saf.">
        <title>Mercury remediation potential of mercury-resistant strain Rheinheimera metallidurans sp. nov. isolated from a municipal waste dumping site.</title>
        <authorList>
            <person name="Yadav V."/>
            <person name="Manjhi A."/>
            <person name="Vadakedath N."/>
        </authorList>
    </citation>
    <scope>NUCLEOTIDE SEQUENCE [LARGE SCALE GENOMIC DNA]</scope>
    <source>
        <strain evidence="1 2">E-49</strain>
    </source>
</reference>
<dbReference type="Proteomes" id="UP001375382">
    <property type="component" value="Unassembled WGS sequence"/>
</dbReference>
<sequence>MRIIFLLLLIIPFYSFGNDCGELDQRRCVVSVINLVATPERYNNKEVVVRGYIYIGRGGAWLSLFSGRFDSASMVYIDISEDLVNKMALNDQDFYTVAGIFEYCGSKQTITKECYNSIIPIVGENGEPIIVSIKP</sequence>
<organism evidence="1 2">
    <name type="scientific">Rheinheimera muenzenbergensis</name>
    <dbReference type="NCBI Taxonomy" id="1193628"/>
    <lineage>
        <taxon>Bacteria</taxon>
        <taxon>Pseudomonadati</taxon>
        <taxon>Pseudomonadota</taxon>
        <taxon>Gammaproteobacteria</taxon>
        <taxon>Chromatiales</taxon>
        <taxon>Chromatiaceae</taxon>
        <taxon>Rheinheimera</taxon>
    </lineage>
</organism>
<evidence type="ECO:0000313" key="1">
    <source>
        <dbReference type="EMBL" id="MEH8019594.1"/>
    </source>
</evidence>
<accession>A0ABU8CD42</accession>
<evidence type="ECO:0000313" key="2">
    <source>
        <dbReference type="Proteomes" id="UP001375382"/>
    </source>
</evidence>
<dbReference type="RefSeq" id="WP_335737971.1">
    <property type="nucleotide sequence ID" value="NZ_JALAAR010000039.1"/>
</dbReference>
<keyword evidence="2" id="KW-1185">Reference proteome</keyword>